<dbReference type="EMBL" id="JAAMOW010000009">
    <property type="protein sequence ID" value="NGY06354.1"/>
    <property type="molecule type" value="Genomic_DNA"/>
</dbReference>
<dbReference type="InterPro" id="IPR005481">
    <property type="entry name" value="BC-like_N"/>
</dbReference>
<sequence length="146" mass="15250">MTAPTQTPWPFHTVLVANRGEIAVRVLRTVQKLGLKGAVVYHAADRGTLAVKMADVAIEISGSTPVASYLDGAQIIAAATSCGAGAIHPGYGFLSENKGFCEAVEAAGIRFIGPTPQQIDLMGDKVRARNFVEKAGFPVAPSAIED</sequence>
<dbReference type="PANTHER" id="PTHR18866:SF33">
    <property type="entry name" value="METHYLCROTONOYL-COA CARBOXYLASE SUBUNIT ALPHA, MITOCHONDRIAL-RELATED"/>
    <property type="match status" value="1"/>
</dbReference>
<evidence type="ECO:0000256" key="1">
    <source>
        <dbReference type="ARBA" id="ARBA00022598"/>
    </source>
</evidence>
<keyword evidence="1" id="KW-0436">Ligase</keyword>
<dbReference type="Pfam" id="PF00289">
    <property type="entry name" value="Biotin_carb_N"/>
    <property type="match status" value="1"/>
</dbReference>
<dbReference type="GO" id="GO:0016874">
    <property type="term" value="F:ligase activity"/>
    <property type="evidence" value="ECO:0007669"/>
    <property type="project" value="UniProtKB-KW"/>
</dbReference>
<dbReference type="InterPro" id="IPR016185">
    <property type="entry name" value="PreATP-grasp_dom_sf"/>
</dbReference>
<keyword evidence="7" id="KW-1185">Reference proteome</keyword>
<dbReference type="Gene3D" id="3.30.470.20">
    <property type="entry name" value="ATP-grasp fold, B domain"/>
    <property type="match status" value="1"/>
</dbReference>
<reference evidence="6 7" key="1">
    <citation type="journal article" date="2014" name="Int. J. Syst. Evol. Microbiol.">
        <title>Solimonas terrae sp. nov., isolated from soil.</title>
        <authorList>
            <person name="Kim S.J."/>
            <person name="Moon J.Y."/>
            <person name="Weon H.Y."/>
            <person name="Ahn J.H."/>
            <person name="Chen W.M."/>
            <person name="Kwon S.W."/>
        </authorList>
    </citation>
    <scope>NUCLEOTIDE SEQUENCE [LARGE SCALE GENOMIC DNA]</scope>
    <source>
        <strain evidence="6 7">KIS83-12</strain>
    </source>
</reference>
<dbReference type="SUPFAM" id="SSF52440">
    <property type="entry name" value="PreATP-grasp domain"/>
    <property type="match status" value="1"/>
</dbReference>
<protein>
    <submittedName>
        <fullName evidence="6">Biotin carboxylase</fullName>
    </submittedName>
</protein>
<evidence type="ECO:0000313" key="7">
    <source>
        <dbReference type="Proteomes" id="UP000472676"/>
    </source>
</evidence>
<accession>A0A6M2BVD5</accession>
<name>A0A6M2BVD5_9GAMM</name>
<keyword evidence="3" id="KW-0067">ATP-binding</keyword>
<evidence type="ECO:0000313" key="6">
    <source>
        <dbReference type="EMBL" id="NGY06354.1"/>
    </source>
</evidence>
<evidence type="ECO:0000259" key="5">
    <source>
        <dbReference type="PROSITE" id="PS50979"/>
    </source>
</evidence>
<evidence type="ECO:0000256" key="2">
    <source>
        <dbReference type="ARBA" id="ARBA00022741"/>
    </source>
</evidence>
<dbReference type="InterPro" id="IPR050856">
    <property type="entry name" value="Biotin_carboxylase_complex"/>
</dbReference>
<dbReference type="PANTHER" id="PTHR18866">
    <property type="entry name" value="CARBOXYLASE:PYRUVATE/ACETYL-COA/PROPIONYL-COA CARBOXYLASE"/>
    <property type="match status" value="1"/>
</dbReference>
<keyword evidence="4" id="KW-0092">Biotin</keyword>
<dbReference type="GO" id="GO:0005524">
    <property type="term" value="F:ATP binding"/>
    <property type="evidence" value="ECO:0007669"/>
    <property type="project" value="UniProtKB-KW"/>
</dbReference>
<dbReference type="Proteomes" id="UP000472676">
    <property type="component" value="Unassembled WGS sequence"/>
</dbReference>
<dbReference type="InterPro" id="IPR011764">
    <property type="entry name" value="Biotin_carboxylation_dom"/>
</dbReference>
<comment type="caution">
    <text evidence="6">The sequence shown here is derived from an EMBL/GenBank/DDBJ whole genome shotgun (WGS) entry which is preliminary data.</text>
</comment>
<dbReference type="AlphaFoldDB" id="A0A6M2BVD5"/>
<feature type="domain" description="Biotin carboxylation" evidence="5">
    <location>
        <begin position="10"/>
        <end position="146"/>
    </location>
</feature>
<proteinExistence type="predicted"/>
<dbReference type="RefSeq" id="WP_277817192.1">
    <property type="nucleotide sequence ID" value="NZ_JAAMOW010000009.1"/>
</dbReference>
<evidence type="ECO:0000256" key="4">
    <source>
        <dbReference type="ARBA" id="ARBA00023267"/>
    </source>
</evidence>
<feature type="non-terminal residue" evidence="6">
    <location>
        <position position="146"/>
    </location>
</feature>
<dbReference type="PROSITE" id="PS50979">
    <property type="entry name" value="BC"/>
    <property type="match status" value="1"/>
</dbReference>
<evidence type="ECO:0000256" key="3">
    <source>
        <dbReference type="ARBA" id="ARBA00022840"/>
    </source>
</evidence>
<keyword evidence="2" id="KW-0547">Nucleotide-binding</keyword>
<organism evidence="6 7">
    <name type="scientific">Solimonas terrae</name>
    <dbReference type="NCBI Taxonomy" id="1396819"/>
    <lineage>
        <taxon>Bacteria</taxon>
        <taxon>Pseudomonadati</taxon>
        <taxon>Pseudomonadota</taxon>
        <taxon>Gammaproteobacteria</taxon>
        <taxon>Nevskiales</taxon>
        <taxon>Nevskiaceae</taxon>
        <taxon>Solimonas</taxon>
    </lineage>
</organism>
<gene>
    <name evidence="6" type="ORF">G7Y85_16400</name>
</gene>